<feature type="transmembrane region" description="Helical" evidence="7">
    <location>
        <begin position="64"/>
        <end position="86"/>
    </location>
</feature>
<evidence type="ECO:0000256" key="7">
    <source>
        <dbReference type="RuleBase" id="RU910716"/>
    </source>
</evidence>
<name>A0A6A4WT31_AMPAM</name>
<keyword evidence="11" id="KW-1185">Reference proteome</keyword>
<dbReference type="GO" id="GO:1902742">
    <property type="term" value="P:apoptotic process involved in development"/>
    <property type="evidence" value="ECO:0007669"/>
    <property type="project" value="TreeGrafter"/>
</dbReference>
<evidence type="ECO:0000256" key="3">
    <source>
        <dbReference type="ARBA" id="ARBA00022475"/>
    </source>
</evidence>
<keyword evidence="3" id="KW-1003">Cell membrane</keyword>
<dbReference type="PANTHER" id="PTHR16024">
    <property type="entry name" value="XK-RELATED PROTEIN"/>
    <property type="match status" value="1"/>
</dbReference>
<dbReference type="EMBL" id="VIIS01000487">
    <property type="protein sequence ID" value="KAF0308409.1"/>
    <property type="molecule type" value="Genomic_DNA"/>
</dbReference>
<proteinExistence type="inferred from homology"/>
<feature type="transmembrane region" description="Helical" evidence="7">
    <location>
        <begin position="242"/>
        <end position="260"/>
    </location>
</feature>
<feature type="transmembrane region" description="Helical" evidence="7">
    <location>
        <begin position="340"/>
        <end position="358"/>
    </location>
</feature>
<organism evidence="10 11">
    <name type="scientific">Amphibalanus amphitrite</name>
    <name type="common">Striped barnacle</name>
    <name type="synonym">Balanus amphitrite</name>
    <dbReference type="NCBI Taxonomy" id="1232801"/>
    <lineage>
        <taxon>Eukaryota</taxon>
        <taxon>Metazoa</taxon>
        <taxon>Ecdysozoa</taxon>
        <taxon>Arthropoda</taxon>
        <taxon>Crustacea</taxon>
        <taxon>Multicrustacea</taxon>
        <taxon>Cirripedia</taxon>
        <taxon>Thoracica</taxon>
        <taxon>Thoracicalcarea</taxon>
        <taxon>Balanomorpha</taxon>
        <taxon>Balanoidea</taxon>
        <taxon>Balanidae</taxon>
        <taxon>Amphibalaninae</taxon>
        <taxon>Amphibalanus</taxon>
    </lineage>
</organism>
<evidence type="ECO:0000313" key="11">
    <source>
        <dbReference type="Proteomes" id="UP000440578"/>
    </source>
</evidence>
<reference evidence="10 11" key="1">
    <citation type="submission" date="2019-07" db="EMBL/GenBank/DDBJ databases">
        <title>Draft genome assembly of a fouling barnacle, Amphibalanus amphitrite (Darwin, 1854): The first reference genome for Thecostraca.</title>
        <authorList>
            <person name="Kim W."/>
        </authorList>
    </citation>
    <scope>NUCLEOTIDE SEQUENCE [LARGE SCALE GENOMIC DNA]</scope>
    <source>
        <strain evidence="10">SNU_AA5</strain>
        <tissue evidence="10">Soma without cirri and trophi</tissue>
    </source>
</reference>
<evidence type="ECO:0000256" key="1">
    <source>
        <dbReference type="ARBA" id="ARBA00004651"/>
    </source>
</evidence>
<feature type="region of interest" description="Disordered" evidence="8">
    <location>
        <begin position="1"/>
        <end position="24"/>
    </location>
</feature>
<comment type="subcellular location">
    <subcellularLocation>
        <location evidence="1">Cell membrane</location>
        <topology evidence="1">Multi-pass membrane protein</topology>
    </subcellularLocation>
    <subcellularLocation>
        <location evidence="7">Membrane</location>
        <topology evidence="7">Multi-pass membrane protein</topology>
    </subcellularLocation>
</comment>
<dbReference type="GO" id="GO:0070782">
    <property type="term" value="P:phosphatidylserine exposure on apoptotic cell surface"/>
    <property type="evidence" value="ECO:0007669"/>
    <property type="project" value="TreeGrafter"/>
</dbReference>
<dbReference type="Pfam" id="PF09815">
    <property type="entry name" value="XK-related"/>
    <property type="match status" value="1"/>
</dbReference>
<dbReference type="Proteomes" id="UP000440578">
    <property type="component" value="Unassembled WGS sequence"/>
</dbReference>
<protein>
    <recommendedName>
        <fullName evidence="7">XK-related protein</fullName>
    </recommendedName>
</protein>
<keyword evidence="5 7" id="KW-1133">Transmembrane helix</keyword>
<feature type="transmembrane region" description="Helical" evidence="7">
    <location>
        <begin position="98"/>
        <end position="120"/>
    </location>
</feature>
<comment type="caution">
    <text evidence="10">The sequence shown here is derived from an EMBL/GenBank/DDBJ whole genome shotgun (WGS) entry which is preliminary data.</text>
</comment>
<evidence type="ECO:0000256" key="2">
    <source>
        <dbReference type="ARBA" id="ARBA00008789"/>
    </source>
</evidence>
<feature type="transmembrane region" description="Helical" evidence="7">
    <location>
        <begin position="370"/>
        <end position="388"/>
    </location>
</feature>
<evidence type="ECO:0000256" key="4">
    <source>
        <dbReference type="ARBA" id="ARBA00022692"/>
    </source>
</evidence>
<sequence length="510" mass="56778">MLPPSPPPGTNGTTGSGGRNSNGELRPLQAVLADSANGGVVPVVVPADEVDALPEKMQYTYKDLAVVLLSIISFLVDTGTDVWVAVHFYRTERMYEFALTLVFILVPALTMTGFSLRWYLNDADQGGGGAEQTDCPGSPSPTRPRVPMWKWILRIICLTLQLGPLLRYIEAMVYGIKSMRAKRAGDRAGHIKNYIYMIYKDADATLLRLFESFMESAPQLVLQLYILASEHNRFKPSEPLNITLQVAAVGTSLFSLAWSLCSYQRSLRYSLPAKNNLSTPATVVLFFWHLCSIGSRVLAISLCASLFPVYVAIGLVVHWVLMTIWLICQKTQACYTKCEEMLFVLVLGAVYIFTFFNVKDQTTRLKYTLYYLLCFAENTAMITLWYLNANRTLWWYHPGLAAQVILFALAVSCMLAYYCRLHPSRGREEPSGICVTGQVCRDATLAQKYGARLEEWAGNRSRGETPTCNIQQPAEGEERHETEDGAAQRQSPPPAVVVAGVPIHQNGNTL</sequence>
<evidence type="ECO:0000256" key="8">
    <source>
        <dbReference type="SAM" id="MobiDB-lite"/>
    </source>
</evidence>
<dbReference type="GO" id="GO:0005886">
    <property type="term" value="C:plasma membrane"/>
    <property type="evidence" value="ECO:0007669"/>
    <property type="project" value="UniProtKB-SubCell"/>
</dbReference>
<dbReference type="EMBL" id="VIIS01000998">
    <property type="protein sequence ID" value="KAF0302939.1"/>
    <property type="molecule type" value="Genomic_DNA"/>
</dbReference>
<evidence type="ECO:0000313" key="10">
    <source>
        <dbReference type="EMBL" id="KAF0308409.1"/>
    </source>
</evidence>
<keyword evidence="4 7" id="KW-0812">Transmembrane</keyword>
<dbReference type="InterPro" id="IPR018629">
    <property type="entry name" value="XK-rel"/>
</dbReference>
<evidence type="ECO:0000256" key="5">
    <source>
        <dbReference type="ARBA" id="ARBA00022989"/>
    </source>
</evidence>
<dbReference type="PANTHER" id="PTHR16024:SF6">
    <property type="entry name" value="XK-RELATED PROTEIN"/>
    <property type="match status" value="1"/>
</dbReference>
<dbReference type="InterPro" id="IPR050895">
    <property type="entry name" value="XK-related_scramblase"/>
</dbReference>
<dbReference type="OrthoDB" id="6136301at2759"/>
<feature type="transmembrane region" description="Helical" evidence="7">
    <location>
        <begin position="400"/>
        <end position="419"/>
    </location>
</feature>
<gene>
    <name evidence="10" type="primary">XKR6_1</name>
    <name evidence="9" type="synonym">XKR6_3</name>
    <name evidence="10" type="ORF">FJT64_020362</name>
    <name evidence="9" type="ORF">FJT64_025058</name>
</gene>
<evidence type="ECO:0000313" key="9">
    <source>
        <dbReference type="EMBL" id="KAF0302939.1"/>
    </source>
</evidence>
<feature type="region of interest" description="Disordered" evidence="8">
    <location>
        <begin position="458"/>
        <end position="496"/>
    </location>
</feature>
<keyword evidence="6 7" id="KW-0472">Membrane</keyword>
<dbReference type="GO" id="GO:0043652">
    <property type="term" value="P:engulfment of apoptotic cell"/>
    <property type="evidence" value="ECO:0007669"/>
    <property type="project" value="TreeGrafter"/>
</dbReference>
<evidence type="ECO:0000256" key="6">
    <source>
        <dbReference type="ARBA" id="ARBA00023136"/>
    </source>
</evidence>
<dbReference type="AlphaFoldDB" id="A0A6A4WT31"/>
<feature type="transmembrane region" description="Helical" evidence="7">
    <location>
        <begin position="151"/>
        <end position="169"/>
    </location>
</feature>
<feature type="transmembrane region" description="Helical" evidence="7">
    <location>
        <begin position="280"/>
        <end position="299"/>
    </location>
</feature>
<comment type="similarity">
    <text evidence="2 7">Belongs to the XK family.</text>
</comment>
<accession>A0A6A4WT31</accession>
<feature type="transmembrane region" description="Helical" evidence="7">
    <location>
        <begin position="306"/>
        <end position="328"/>
    </location>
</feature>